<dbReference type="GeneID" id="36543184"/>
<dbReference type="AlphaFoldDB" id="A0A2I1DF93"/>
<accession>A0A2I1DF93</accession>
<organism evidence="2 3">
    <name type="scientific">Aspergillus campestris (strain IBT 28561)</name>
    <dbReference type="NCBI Taxonomy" id="1392248"/>
    <lineage>
        <taxon>Eukaryota</taxon>
        <taxon>Fungi</taxon>
        <taxon>Dikarya</taxon>
        <taxon>Ascomycota</taxon>
        <taxon>Pezizomycotina</taxon>
        <taxon>Eurotiomycetes</taxon>
        <taxon>Eurotiomycetidae</taxon>
        <taxon>Eurotiales</taxon>
        <taxon>Aspergillaceae</taxon>
        <taxon>Aspergillus</taxon>
        <taxon>Aspergillus subgen. Circumdati</taxon>
    </lineage>
</organism>
<proteinExistence type="predicted"/>
<evidence type="ECO:0000313" key="2">
    <source>
        <dbReference type="EMBL" id="PKY08544.1"/>
    </source>
</evidence>
<keyword evidence="3" id="KW-1185">Reference proteome</keyword>
<dbReference type="EMBL" id="MSFM01000001">
    <property type="protein sequence ID" value="PKY08544.1"/>
    <property type="molecule type" value="Genomic_DNA"/>
</dbReference>
<evidence type="ECO:0000313" key="3">
    <source>
        <dbReference type="Proteomes" id="UP000234254"/>
    </source>
</evidence>
<dbReference type="Proteomes" id="UP000234254">
    <property type="component" value="Unassembled WGS sequence"/>
</dbReference>
<dbReference type="RefSeq" id="XP_024697138.1">
    <property type="nucleotide sequence ID" value="XM_024835660.1"/>
</dbReference>
<reference evidence="2" key="1">
    <citation type="submission" date="2016-12" db="EMBL/GenBank/DDBJ databases">
        <title>The genomes of Aspergillus section Nigri reveals drivers in fungal speciation.</title>
        <authorList>
            <consortium name="DOE Joint Genome Institute"/>
            <person name="Vesth T.C."/>
            <person name="Nybo J."/>
            <person name="Theobald S."/>
            <person name="Brandl J."/>
            <person name="Frisvad J.C."/>
            <person name="Nielsen K.F."/>
            <person name="Lyhne E.K."/>
            <person name="Kogle M.E."/>
            <person name="Kuo A."/>
            <person name="Riley R."/>
            <person name="Clum A."/>
            <person name="Nolan M."/>
            <person name="Lipzen A."/>
            <person name="Salamov A."/>
            <person name="Henrissat B."/>
            <person name="Wiebenga A."/>
            <person name="De vries R.P."/>
            <person name="Grigoriev I.V."/>
            <person name="Mortensen U.H."/>
            <person name="Andersen M.R."/>
            <person name="Baker S.E."/>
        </authorList>
    </citation>
    <scope>NUCLEOTIDE SEQUENCE</scope>
    <source>
        <strain evidence="2">IBT 28561</strain>
    </source>
</reference>
<sequence length="175" mass="19444">MHFGLVVLLQHRVNARASPNPIPAIVTNPVRNQTSSLILPGLRLRLRLRQPPTQSINKFQPRTLSYVGLFMDMDMGYGDLRVVVSQLPVQPSKQSYQYCPLVVTQGQDSRTRREGEEKKKKGRSTVGSGRVLFPSPLINLLWFVSVTGSALLRLDSGFGGACLGVSYSIWACYLL</sequence>
<feature type="compositionally biased region" description="Basic and acidic residues" evidence="1">
    <location>
        <begin position="109"/>
        <end position="119"/>
    </location>
</feature>
<gene>
    <name evidence="2" type="ORF">P168DRAFT_278121</name>
</gene>
<evidence type="ECO:0000256" key="1">
    <source>
        <dbReference type="SAM" id="MobiDB-lite"/>
    </source>
</evidence>
<name>A0A2I1DF93_ASPC2</name>
<protein>
    <submittedName>
        <fullName evidence="2">Uncharacterized protein</fullName>
    </submittedName>
</protein>
<feature type="region of interest" description="Disordered" evidence="1">
    <location>
        <begin position="107"/>
        <end position="126"/>
    </location>
</feature>
<dbReference type="VEuPathDB" id="FungiDB:P168DRAFT_278121"/>
<comment type="caution">
    <text evidence="2">The sequence shown here is derived from an EMBL/GenBank/DDBJ whole genome shotgun (WGS) entry which is preliminary data.</text>
</comment>